<reference evidence="1" key="1">
    <citation type="submission" date="2024-09" db="EMBL/GenBank/DDBJ databases">
        <title>Draft Genome Sequences of Neofusicoccum parvum.</title>
        <authorList>
            <person name="Ashida A."/>
            <person name="Camagna M."/>
            <person name="Tanaka A."/>
            <person name="Takemoto D."/>
        </authorList>
    </citation>
    <scope>NUCLEOTIDE SEQUENCE</scope>
    <source>
        <strain evidence="1">PPO83</strain>
    </source>
</reference>
<sequence length="351" mass="36676">MRSALVLSGLVAIAAAAPAPAPQEIEFDNVIDAIVSTQVPTGTAAPTATYDAASALSSAAAQATADPVALSKRDAPATCPSSTDDAASFQSSSTYSSAASSAPCPSGYDKQFTALTGATTGSGYLTYYVLGSYDPSACAAKCDALDNCLGFNIFYERDPSVTPSDSCTNPASTTVIKCSVWGLPVSPSTATNVGQWSGPTDQWFHTVIAGSNGYNKHSFVPKTVDGFNGPSALKGATQASGYIGMRFFDVYDVSLCAKTCTETTAFDKAHIQNAIAGDSTHYAYDACNYFNVYVLSEGDKPTGMYCSMYTSTHTYDDSLINVGQWRGQTWWGVSDSYGYALTVQDSGVAAY</sequence>
<keyword evidence="2" id="KW-1185">Reference proteome</keyword>
<dbReference type="Proteomes" id="UP001165186">
    <property type="component" value="Unassembled WGS sequence"/>
</dbReference>
<comment type="caution">
    <text evidence="1">The sequence shown here is derived from an EMBL/GenBank/DDBJ whole genome shotgun (WGS) entry which is preliminary data.</text>
</comment>
<proteinExistence type="predicted"/>
<protein>
    <submittedName>
        <fullName evidence="1">Uncharacterized protein</fullName>
    </submittedName>
</protein>
<gene>
    <name evidence="1" type="primary">g1770</name>
    <name evidence="1" type="ORF">NpPPO83_00001770</name>
</gene>
<name>A0ACB5RXA7_9PEZI</name>
<evidence type="ECO:0000313" key="1">
    <source>
        <dbReference type="EMBL" id="GME25135.1"/>
    </source>
</evidence>
<evidence type="ECO:0000313" key="2">
    <source>
        <dbReference type="Proteomes" id="UP001165186"/>
    </source>
</evidence>
<organism evidence="1 2">
    <name type="scientific">Neofusicoccum parvum</name>
    <dbReference type="NCBI Taxonomy" id="310453"/>
    <lineage>
        <taxon>Eukaryota</taxon>
        <taxon>Fungi</taxon>
        <taxon>Dikarya</taxon>
        <taxon>Ascomycota</taxon>
        <taxon>Pezizomycotina</taxon>
        <taxon>Dothideomycetes</taxon>
        <taxon>Dothideomycetes incertae sedis</taxon>
        <taxon>Botryosphaeriales</taxon>
        <taxon>Botryosphaeriaceae</taxon>
        <taxon>Neofusicoccum</taxon>
    </lineage>
</organism>
<dbReference type="EMBL" id="BSXG01000017">
    <property type="protein sequence ID" value="GME25135.1"/>
    <property type="molecule type" value="Genomic_DNA"/>
</dbReference>
<accession>A0ACB5RXA7</accession>